<comment type="similarity">
    <text evidence="2">Belongs to the SRP9 family.</text>
</comment>
<dbReference type="Gene3D" id="3.30.720.10">
    <property type="entry name" value="Signal recognition particle alu RNA binding heterodimer, srp9/1"/>
    <property type="match status" value="1"/>
</dbReference>
<dbReference type="PANTHER" id="PTHR12834:SF12">
    <property type="entry name" value="SIGNAL RECOGNITION PARTICLE 9 KDA PROTEIN"/>
    <property type="match status" value="1"/>
</dbReference>
<dbReference type="STRING" id="6186.A0A183KJ69"/>
<evidence type="ECO:0000256" key="7">
    <source>
        <dbReference type="ARBA" id="ARBA00023274"/>
    </source>
</evidence>
<evidence type="ECO:0000256" key="1">
    <source>
        <dbReference type="ARBA" id="ARBA00004496"/>
    </source>
</evidence>
<dbReference type="GO" id="GO:0005829">
    <property type="term" value="C:cytosol"/>
    <property type="evidence" value="ECO:0007669"/>
    <property type="project" value="UniProtKB-ARBA"/>
</dbReference>
<feature type="domain" description="SRP9" evidence="9">
    <location>
        <begin position="52"/>
        <end position="120"/>
    </location>
</feature>
<dbReference type="AlphaFoldDB" id="A0A183KJ69"/>
<keyword evidence="7" id="KW-0687">Ribonucleoprotein</keyword>
<sequence>LHPIYLVCHQLSISAFHVRSPLRRLILFINNVSSRQTEPHEGYKSQYMTNFNSWEEFAKAAEVLYLEDPSKCRMCTKYRHVDRKLVVKLTDNHTVLKYVTDMAQDVKKIEKLTSLLMRHMASKEK</sequence>
<dbReference type="PANTHER" id="PTHR12834">
    <property type="entry name" value="SIGNAL RECOGNITION PARTICLE 9 KDA PROTEIN"/>
    <property type="match status" value="1"/>
</dbReference>
<dbReference type="GO" id="GO:0006614">
    <property type="term" value="P:SRP-dependent cotranslational protein targeting to membrane"/>
    <property type="evidence" value="ECO:0007669"/>
    <property type="project" value="InterPro"/>
</dbReference>
<protein>
    <recommendedName>
        <fullName evidence="3">Signal recognition particle 9 kDa protein</fullName>
    </recommendedName>
</protein>
<organism evidence="10">
    <name type="scientific">Schistosoma curassoni</name>
    <dbReference type="NCBI Taxonomy" id="6186"/>
    <lineage>
        <taxon>Eukaryota</taxon>
        <taxon>Metazoa</taxon>
        <taxon>Spiralia</taxon>
        <taxon>Lophotrochozoa</taxon>
        <taxon>Platyhelminthes</taxon>
        <taxon>Trematoda</taxon>
        <taxon>Digenea</taxon>
        <taxon>Strigeidida</taxon>
        <taxon>Schistosomatoidea</taxon>
        <taxon>Schistosomatidae</taxon>
        <taxon>Schistosoma</taxon>
    </lineage>
</organism>
<keyword evidence="5" id="KW-0694">RNA-binding</keyword>
<evidence type="ECO:0000256" key="6">
    <source>
        <dbReference type="ARBA" id="ARBA00023135"/>
    </source>
</evidence>
<dbReference type="Pfam" id="PF05486">
    <property type="entry name" value="SRP9-21"/>
    <property type="match status" value="1"/>
</dbReference>
<comment type="function">
    <text evidence="8">Component of the signal recognition particle (SRP) complex, a ribonucleoprotein complex that mediates the cotranslational targeting of secretory and membrane proteins to the endoplasmic reticulum (ER). SRP9 together with SRP14 and the Alu portion of the SRP RNA, constitutes the elongation arrest domain of SRP. The complex of SRP9 and SRP14 is required for SRP RNA binding.</text>
</comment>
<accession>A0A183KJ69</accession>
<dbReference type="InterPro" id="IPR009018">
    <property type="entry name" value="Signal_recog_particle_SRP9/14"/>
</dbReference>
<evidence type="ECO:0000259" key="9">
    <source>
        <dbReference type="Pfam" id="PF05486"/>
    </source>
</evidence>
<evidence type="ECO:0000256" key="5">
    <source>
        <dbReference type="ARBA" id="ARBA00022884"/>
    </source>
</evidence>
<evidence type="ECO:0000256" key="8">
    <source>
        <dbReference type="ARBA" id="ARBA00045462"/>
    </source>
</evidence>
<name>A0A183KJ69_9TREM</name>
<evidence type="ECO:0000313" key="10">
    <source>
        <dbReference type="WBParaSite" id="SCUD_0001507801-mRNA-1"/>
    </source>
</evidence>
<reference evidence="10" key="1">
    <citation type="submission" date="2016-06" db="UniProtKB">
        <authorList>
            <consortium name="WormBaseParasite"/>
        </authorList>
    </citation>
    <scope>IDENTIFICATION</scope>
</reference>
<keyword evidence="4" id="KW-0963">Cytoplasm</keyword>
<comment type="subcellular location">
    <subcellularLocation>
        <location evidence="1">Cytoplasm</location>
    </subcellularLocation>
</comment>
<dbReference type="GO" id="GO:0008312">
    <property type="term" value="F:7S RNA binding"/>
    <property type="evidence" value="ECO:0007669"/>
    <property type="project" value="InterPro"/>
</dbReference>
<keyword evidence="6" id="KW-0733">Signal recognition particle</keyword>
<dbReference type="FunFam" id="3.30.720.10:FF:000001">
    <property type="entry name" value="Signal recognition particle 9 kDa protein"/>
    <property type="match status" value="1"/>
</dbReference>
<dbReference type="InterPro" id="IPR039914">
    <property type="entry name" value="SRP9-like"/>
</dbReference>
<evidence type="ECO:0000256" key="2">
    <source>
        <dbReference type="ARBA" id="ARBA00009193"/>
    </source>
</evidence>
<dbReference type="InterPro" id="IPR039432">
    <property type="entry name" value="SRP9_dom"/>
</dbReference>
<evidence type="ECO:0000256" key="4">
    <source>
        <dbReference type="ARBA" id="ARBA00022490"/>
    </source>
</evidence>
<proteinExistence type="inferred from homology"/>
<dbReference type="SUPFAM" id="SSF54762">
    <property type="entry name" value="Signal recognition particle alu RNA binding heterodimer, SRP9/14"/>
    <property type="match status" value="1"/>
</dbReference>
<dbReference type="GO" id="GO:0005786">
    <property type="term" value="C:signal recognition particle, endoplasmic reticulum targeting"/>
    <property type="evidence" value="ECO:0007669"/>
    <property type="project" value="UniProtKB-KW"/>
</dbReference>
<evidence type="ECO:0000256" key="3">
    <source>
        <dbReference type="ARBA" id="ARBA00020414"/>
    </source>
</evidence>
<dbReference type="WBParaSite" id="SCUD_0001507801-mRNA-1">
    <property type="protein sequence ID" value="SCUD_0001507801-mRNA-1"/>
    <property type="gene ID" value="SCUD_0001507801"/>
</dbReference>